<accession>A0AAE0H3D3</accession>
<gene>
    <name evidence="1" type="ORF">CYMTET_3567</name>
</gene>
<name>A0AAE0H3D3_9CHLO</name>
<keyword evidence="2" id="KW-1185">Reference proteome</keyword>
<comment type="caution">
    <text evidence="1">The sequence shown here is derived from an EMBL/GenBank/DDBJ whole genome shotgun (WGS) entry which is preliminary data.</text>
</comment>
<evidence type="ECO:0000313" key="1">
    <source>
        <dbReference type="EMBL" id="KAK3288975.1"/>
    </source>
</evidence>
<sequence>MVEPCDGFDFTSPDLCKNRLCYATCAATRGTHDHPTFLGKGTLCMFEGQVLTPIGTSSTMGYYAENSMNTLPPLHFQASAALEDLQRWKIARWNADLSVYEQ</sequence>
<reference evidence="1 2" key="1">
    <citation type="journal article" date="2015" name="Genome Biol. Evol.">
        <title>Comparative Genomics of a Bacterivorous Green Alga Reveals Evolutionary Causalities and Consequences of Phago-Mixotrophic Mode of Nutrition.</title>
        <authorList>
            <person name="Burns J.A."/>
            <person name="Paasch A."/>
            <person name="Narechania A."/>
            <person name="Kim E."/>
        </authorList>
    </citation>
    <scope>NUCLEOTIDE SEQUENCE [LARGE SCALE GENOMIC DNA]</scope>
    <source>
        <strain evidence="1 2">PLY_AMNH</strain>
    </source>
</reference>
<dbReference type="Proteomes" id="UP001190700">
    <property type="component" value="Unassembled WGS sequence"/>
</dbReference>
<organism evidence="1 2">
    <name type="scientific">Cymbomonas tetramitiformis</name>
    <dbReference type="NCBI Taxonomy" id="36881"/>
    <lineage>
        <taxon>Eukaryota</taxon>
        <taxon>Viridiplantae</taxon>
        <taxon>Chlorophyta</taxon>
        <taxon>Pyramimonadophyceae</taxon>
        <taxon>Pyramimonadales</taxon>
        <taxon>Pyramimonadaceae</taxon>
        <taxon>Cymbomonas</taxon>
    </lineage>
</organism>
<protein>
    <submittedName>
        <fullName evidence="1">Uncharacterized protein</fullName>
    </submittedName>
</protein>
<dbReference type="AlphaFoldDB" id="A0AAE0H3D3"/>
<proteinExistence type="predicted"/>
<evidence type="ECO:0000313" key="2">
    <source>
        <dbReference type="Proteomes" id="UP001190700"/>
    </source>
</evidence>
<dbReference type="EMBL" id="LGRX02000283">
    <property type="protein sequence ID" value="KAK3288975.1"/>
    <property type="molecule type" value="Genomic_DNA"/>
</dbReference>